<evidence type="ECO:0000313" key="1">
    <source>
        <dbReference type="EMBL" id="NKY29656.1"/>
    </source>
</evidence>
<keyword evidence="2" id="KW-1185">Reference proteome</keyword>
<organism evidence="1 2">
    <name type="scientific">Nocardia gamkensis</name>
    <dbReference type="NCBI Taxonomy" id="352869"/>
    <lineage>
        <taxon>Bacteria</taxon>
        <taxon>Bacillati</taxon>
        <taxon>Actinomycetota</taxon>
        <taxon>Actinomycetes</taxon>
        <taxon>Mycobacteriales</taxon>
        <taxon>Nocardiaceae</taxon>
        <taxon>Nocardia</taxon>
    </lineage>
</organism>
<dbReference type="AlphaFoldDB" id="A0A7X6L866"/>
<dbReference type="EMBL" id="JAAXOS010000013">
    <property type="protein sequence ID" value="NKY29656.1"/>
    <property type="molecule type" value="Genomic_DNA"/>
</dbReference>
<sequence>MPGKLLPRGAGSRDDGDECAERLGATMETVVVWILASLLYWWGLL</sequence>
<accession>A0A7X6L866</accession>
<comment type="caution">
    <text evidence="1">The sequence shown here is derived from an EMBL/GenBank/DDBJ whole genome shotgun (WGS) entry which is preliminary data.</text>
</comment>
<evidence type="ECO:0000313" key="2">
    <source>
        <dbReference type="Proteomes" id="UP000540698"/>
    </source>
</evidence>
<dbReference type="RefSeq" id="WP_157114101.1">
    <property type="nucleotide sequence ID" value="NZ_JAAXOS010000013.1"/>
</dbReference>
<protein>
    <submittedName>
        <fullName evidence="1">Uncharacterized protein</fullName>
    </submittedName>
</protein>
<reference evidence="1 2" key="1">
    <citation type="submission" date="2020-04" db="EMBL/GenBank/DDBJ databases">
        <title>MicrobeNet Type strains.</title>
        <authorList>
            <person name="Nicholson A.C."/>
        </authorList>
    </citation>
    <scope>NUCLEOTIDE SEQUENCE [LARGE SCALE GENOMIC DNA]</scope>
    <source>
        <strain evidence="1 2">DSM 44956</strain>
    </source>
</reference>
<proteinExistence type="predicted"/>
<name>A0A7X6L866_9NOCA</name>
<dbReference type="Proteomes" id="UP000540698">
    <property type="component" value="Unassembled WGS sequence"/>
</dbReference>
<gene>
    <name evidence="1" type="ORF">HGB38_26100</name>
</gene>